<dbReference type="OrthoDB" id="7159357at2"/>
<dbReference type="AlphaFoldDB" id="A0A0P1G2T9"/>
<keyword evidence="5" id="KW-1185">Reference proteome</keyword>
<feature type="compositionally biased region" description="Low complexity" evidence="1">
    <location>
        <begin position="118"/>
        <end position="134"/>
    </location>
</feature>
<protein>
    <submittedName>
        <fullName evidence="4">Family finger-like domain protein</fullName>
    </submittedName>
</protein>
<dbReference type="InterPro" id="IPR011723">
    <property type="entry name" value="Znf/thioredoxin_put"/>
</dbReference>
<keyword evidence="2" id="KW-1133">Transmembrane helix</keyword>
<dbReference type="Proteomes" id="UP000052022">
    <property type="component" value="Unassembled WGS sequence"/>
</dbReference>
<evidence type="ECO:0000259" key="3">
    <source>
        <dbReference type="Pfam" id="PF13717"/>
    </source>
</evidence>
<organism evidence="4 5">
    <name type="scientific">Tritonibacter multivorans</name>
    <dbReference type="NCBI Taxonomy" id="928856"/>
    <lineage>
        <taxon>Bacteria</taxon>
        <taxon>Pseudomonadati</taxon>
        <taxon>Pseudomonadota</taxon>
        <taxon>Alphaproteobacteria</taxon>
        <taxon>Rhodobacterales</taxon>
        <taxon>Paracoccaceae</taxon>
        <taxon>Tritonibacter</taxon>
    </lineage>
</organism>
<gene>
    <name evidence="4" type="ORF">TRM7557_00658</name>
</gene>
<keyword evidence="2" id="KW-0472">Membrane</keyword>
<evidence type="ECO:0000256" key="1">
    <source>
        <dbReference type="SAM" id="MobiDB-lite"/>
    </source>
</evidence>
<evidence type="ECO:0000313" key="5">
    <source>
        <dbReference type="Proteomes" id="UP000052022"/>
    </source>
</evidence>
<proteinExistence type="predicted"/>
<feature type="compositionally biased region" description="Low complexity" evidence="1">
    <location>
        <begin position="150"/>
        <end position="159"/>
    </location>
</feature>
<feature type="region of interest" description="Disordered" evidence="1">
    <location>
        <begin position="44"/>
        <end position="165"/>
    </location>
</feature>
<feature type="domain" description="Zinc finger/thioredoxin putative" evidence="3">
    <location>
        <begin position="1"/>
        <end position="36"/>
    </location>
</feature>
<keyword evidence="2" id="KW-0812">Transmembrane</keyword>
<feature type="transmembrane region" description="Helical" evidence="2">
    <location>
        <begin position="257"/>
        <end position="274"/>
    </location>
</feature>
<reference evidence="4 5" key="1">
    <citation type="submission" date="2015-09" db="EMBL/GenBank/DDBJ databases">
        <authorList>
            <consortium name="Swine Surveillance"/>
        </authorList>
    </citation>
    <scope>NUCLEOTIDE SEQUENCE [LARGE SCALE GENOMIC DNA]</scope>
    <source>
        <strain evidence="4 5">CECT 7557</strain>
    </source>
</reference>
<feature type="compositionally biased region" description="Acidic residues" evidence="1">
    <location>
        <begin position="135"/>
        <end position="149"/>
    </location>
</feature>
<dbReference type="STRING" id="928856.SAMN04488049_103124"/>
<evidence type="ECO:0000313" key="4">
    <source>
        <dbReference type="EMBL" id="CUH75992.1"/>
    </source>
</evidence>
<evidence type="ECO:0000256" key="2">
    <source>
        <dbReference type="SAM" id="Phobius"/>
    </source>
</evidence>
<feature type="region of interest" description="Disordered" evidence="1">
    <location>
        <begin position="187"/>
        <end position="235"/>
    </location>
</feature>
<sequence>MRLTCPNCGAQYEVPEDVIPPEGRDVQCSNCGDTWFQLSAEALAAEQEQNAPEAEMPIDAAAEERPKRAIDPQVSQILREEAEREAALRSAPEGSLETQTEMGLEDTFDPEGSPKPAAPADEVAAADPAAAAPEPDVEDPAAPDSDATEAPEVTEVTEPSDTSGAVQVADPAEHAAVAAAVQGLMQSEDKPELKDPAPAPAPFGGRTRRSTSRRDLLPDIEDVSQDLSGDDTMTHSGAAEDTVVAAKQRSGGFRSGFVLMLLLMGIAVFVYAQAPDIADVLPEADSALTTYVSWVDGLRLWLDDLVRGLSAEA</sequence>
<dbReference type="NCBIfam" id="TIGR02098">
    <property type="entry name" value="MJ0042_CXXC"/>
    <property type="match status" value="1"/>
</dbReference>
<dbReference type="RefSeq" id="WP_058288775.1">
    <property type="nucleotide sequence ID" value="NZ_CYSD01000012.1"/>
</dbReference>
<feature type="compositionally biased region" description="Low complexity" evidence="1">
    <location>
        <begin position="44"/>
        <end position="55"/>
    </location>
</feature>
<dbReference type="Pfam" id="PF13717">
    <property type="entry name" value="Zn_ribbon_4"/>
    <property type="match status" value="1"/>
</dbReference>
<dbReference type="EMBL" id="CYSD01000012">
    <property type="protein sequence ID" value="CUH75992.1"/>
    <property type="molecule type" value="Genomic_DNA"/>
</dbReference>
<feature type="compositionally biased region" description="Basic and acidic residues" evidence="1">
    <location>
        <begin position="78"/>
        <end position="87"/>
    </location>
</feature>
<accession>A0A0P1G2T9</accession>
<name>A0A0P1G2T9_9RHOB</name>